<sequence length="127" mass="14484">MTDSYSLKFEDSQAAYALKNRHFTSLESYEARLSLFNLSILADYDQLVCLPELYNIDKHWYQIETAKKVIKQFGGRAMLSDEVGLGKTIEAGMICKEYLSRNQIKSLLILTPATERFSMATRTASKV</sequence>
<dbReference type="InterPro" id="IPR027417">
    <property type="entry name" value="P-loop_NTPase"/>
</dbReference>
<dbReference type="AlphaFoldDB" id="A0A1Z4LT87"/>
<reference evidence="1 2" key="1">
    <citation type="submission" date="2017-06" db="EMBL/GenBank/DDBJ databases">
        <title>Genome sequencing of cyanobaciteial culture collection at National Institute for Environmental Studies (NIES).</title>
        <authorList>
            <person name="Hirose Y."/>
            <person name="Shimura Y."/>
            <person name="Fujisawa T."/>
            <person name="Nakamura Y."/>
            <person name="Kawachi M."/>
        </authorList>
    </citation>
    <scope>NUCLEOTIDE SEQUENCE [LARGE SCALE GENOMIC DNA]</scope>
    <source>
        <strain evidence="1 2">NIES-267</strain>
    </source>
</reference>
<evidence type="ECO:0000313" key="1">
    <source>
        <dbReference type="EMBL" id="BAY84437.1"/>
    </source>
</evidence>
<name>A0A1Z4LT87_9CYAN</name>
<dbReference type="EMBL" id="AP018227">
    <property type="protein sequence ID" value="BAY84437.1"/>
    <property type="molecule type" value="Genomic_DNA"/>
</dbReference>
<accession>A0A1Z4LT87</accession>
<dbReference type="SUPFAM" id="SSF52540">
    <property type="entry name" value="P-loop containing nucleoside triphosphate hydrolases"/>
    <property type="match status" value="1"/>
</dbReference>
<dbReference type="InterPro" id="IPR038718">
    <property type="entry name" value="SNF2-like_sf"/>
</dbReference>
<proteinExistence type="predicted"/>
<gene>
    <name evidence="1" type="ORF">NIES267_39330</name>
</gene>
<dbReference type="Proteomes" id="UP000218418">
    <property type="component" value="Chromosome"/>
</dbReference>
<protein>
    <submittedName>
        <fullName evidence="1">Type III restriction enzyme res subunit</fullName>
    </submittedName>
</protein>
<evidence type="ECO:0000313" key="2">
    <source>
        <dbReference type="Proteomes" id="UP000218418"/>
    </source>
</evidence>
<organism evidence="1 2">
    <name type="scientific">Calothrix parasitica NIES-267</name>
    <dbReference type="NCBI Taxonomy" id="1973488"/>
    <lineage>
        <taxon>Bacteria</taxon>
        <taxon>Bacillati</taxon>
        <taxon>Cyanobacteriota</taxon>
        <taxon>Cyanophyceae</taxon>
        <taxon>Nostocales</taxon>
        <taxon>Calotrichaceae</taxon>
        <taxon>Calothrix</taxon>
    </lineage>
</organism>
<dbReference type="Gene3D" id="3.40.50.10810">
    <property type="entry name" value="Tandem AAA-ATPase domain"/>
    <property type="match status" value="1"/>
</dbReference>
<keyword evidence="2" id="KW-1185">Reference proteome</keyword>